<protein>
    <submittedName>
        <fullName evidence="1">Uncharacterized protein</fullName>
    </submittedName>
</protein>
<organism evidence="1 2">
    <name type="scientific">Fusarium decemcellulare</name>
    <dbReference type="NCBI Taxonomy" id="57161"/>
    <lineage>
        <taxon>Eukaryota</taxon>
        <taxon>Fungi</taxon>
        <taxon>Dikarya</taxon>
        <taxon>Ascomycota</taxon>
        <taxon>Pezizomycotina</taxon>
        <taxon>Sordariomycetes</taxon>
        <taxon>Hypocreomycetidae</taxon>
        <taxon>Hypocreales</taxon>
        <taxon>Nectriaceae</taxon>
        <taxon>Fusarium</taxon>
        <taxon>Fusarium decemcellulare species complex</taxon>
    </lineage>
</organism>
<accession>A0ACC1S370</accession>
<sequence length="848" mass="96337">MVASEMKDDTFQYEKLDNPSSSTRTLTIHPAQSHYDVIECRFEQVHPSTQTATYVVHEPILPEDSELSHAILCDGQLMLISEHTHFFLWSLRNQKDSRLRRVWSSQLCINPSDQDEVAGQTKLLPLIHQHSLQRISIALTYKFHPLPTPESIRLIELEPPGMHNGLLQTRIRTVSLADNPVYYCLVLQEGLTSDSWPDKGAIICNNRLFSVSKPLSEILSAVLRNGPRAFWIPAVCIDHKSNTDTTHHKAITYERLREKAKETIGVNQPQFAYMALPDDRPHIRLLKLLPAASVDDLLVADIGHFPLDSCPEFVALSYVWGSPDPPRMVCTRDGRYITCTESLRIALGHLRQRGELVVWADAVCINQKDNVEKSKQVLLMGDIYKKASRVVVELGVNCTDENHRVCRAFPPIIINMLSLTGRVLQAVRPENPYIDDREYSKFGIPSYGHQAWSGWRAMRSMPWFTRSWIVQEIAAGKDVVALYNGKAYKWKDMDMANRVTANEQVDLLAYRGKMNMTNMGDLQGINPDNLPKLLDLLATFRSLDATDPRDKIYAFRGLAADRDLSPLPDYSKPVEQVYIDYASLFIKQGLGSHLLPDAGQSRSKRTLPSWVPDWGFNLSWQTFNFAKRSTWVSLNGLQRERPLEGARMVLDEEQPQKLRAWGYFVDEVIGLSSSVSNTFDYSEKEHQERIDREILDLFKNSKKLLFEVDSDRYLERESRLYQTLLTDSGERFKPLAGFYSRSRILGHQDAGPEDEGSVKVFDERLRERLSNRCFCLTRDGRMGLVPAMSEVGNAIVWFKWVKAPMVLKEGENGGYILIGDSFIANLMSDGDEPGMGSLGLAVSEIVLV</sequence>
<evidence type="ECO:0000313" key="1">
    <source>
        <dbReference type="EMBL" id="KAJ3531087.1"/>
    </source>
</evidence>
<reference evidence="1" key="1">
    <citation type="submission" date="2022-08" db="EMBL/GenBank/DDBJ databases">
        <title>Genome Sequence of Fusarium decemcellulare.</title>
        <authorList>
            <person name="Buettner E."/>
        </authorList>
    </citation>
    <scope>NUCLEOTIDE SEQUENCE</scope>
    <source>
        <strain evidence="1">Babe19</strain>
    </source>
</reference>
<dbReference type="Proteomes" id="UP001148629">
    <property type="component" value="Unassembled WGS sequence"/>
</dbReference>
<evidence type="ECO:0000313" key="2">
    <source>
        <dbReference type="Proteomes" id="UP001148629"/>
    </source>
</evidence>
<dbReference type="EMBL" id="JANRMS010001097">
    <property type="protein sequence ID" value="KAJ3531087.1"/>
    <property type="molecule type" value="Genomic_DNA"/>
</dbReference>
<name>A0ACC1S370_9HYPO</name>
<keyword evidence="2" id="KW-1185">Reference proteome</keyword>
<comment type="caution">
    <text evidence="1">The sequence shown here is derived from an EMBL/GenBank/DDBJ whole genome shotgun (WGS) entry which is preliminary data.</text>
</comment>
<proteinExistence type="predicted"/>
<gene>
    <name evidence="1" type="ORF">NM208_g9036</name>
</gene>